<dbReference type="RefSeq" id="WP_322608904.1">
    <property type="nucleotide sequence ID" value="NZ_JARVCO010000010.1"/>
</dbReference>
<protein>
    <submittedName>
        <fullName evidence="9">Sulfatase</fullName>
    </submittedName>
</protein>
<keyword evidence="5" id="KW-0378">Hydrolase</keyword>
<evidence type="ECO:0000256" key="2">
    <source>
        <dbReference type="ARBA" id="ARBA00008779"/>
    </source>
</evidence>
<keyword evidence="4 7" id="KW-0732">Signal</keyword>
<dbReference type="CDD" id="cd16030">
    <property type="entry name" value="iduronate-2-sulfatase"/>
    <property type="match status" value="1"/>
</dbReference>
<dbReference type="Gene3D" id="3.40.720.10">
    <property type="entry name" value="Alkaline Phosphatase, subunit A"/>
    <property type="match status" value="1"/>
</dbReference>
<dbReference type="InterPro" id="IPR017850">
    <property type="entry name" value="Alkaline_phosphatase_core_sf"/>
</dbReference>
<keyword evidence="10" id="KW-1185">Reference proteome</keyword>
<comment type="similarity">
    <text evidence="2">Belongs to the sulfatase family.</text>
</comment>
<dbReference type="InterPro" id="IPR000917">
    <property type="entry name" value="Sulfatase_N"/>
</dbReference>
<dbReference type="PANTHER" id="PTHR45953">
    <property type="entry name" value="IDURONATE 2-SULFATASE"/>
    <property type="match status" value="1"/>
</dbReference>
<organism evidence="9 10">
    <name type="scientific">Pontiella agarivorans</name>
    <dbReference type="NCBI Taxonomy" id="3038953"/>
    <lineage>
        <taxon>Bacteria</taxon>
        <taxon>Pseudomonadati</taxon>
        <taxon>Kiritimatiellota</taxon>
        <taxon>Kiritimatiellia</taxon>
        <taxon>Kiritimatiellales</taxon>
        <taxon>Pontiellaceae</taxon>
        <taxon>Pontiella</taxon>
    </lineage>
</organism>
<evidence type="ECO:0000256" key="7">
    <source>
        <dbReference type="SAM" id="SignalP"/>
    </source>
</evidence>
<gene>
    <name evidence="9" type="ORF">P9H32_10810</name>
</gene>
<feature type="signal peptide" evidence="7">
    <location>
        <begin position="1"/>
        <end position="22"/>
    </location>
</feature>
<feature type="chain" id="PRO_5047495292" evidence="7">
    <location>
        <begin position="23"/>
        <end position="473"/>
    </location>
</feature>
<reference evidence="9 10" key="1">
    <citation type="journal article" date="2024" name="Appl. Environ. Microbiol.">
        <title>Pontiella agarivorans sp. nov., a novel marine anaerobic bacterium capable of degrading macroalgal polysaccharides and fixing nitrogen.</title>
        <authorList>
            <person name="Liu N."/>
            <person name="Kivenson V."/>
            <person name="Peng X."/>
            <person name="Cui Z."/>
            <person name="Lankiewicz T.S."/>
            <person name="Gosselin K.M."/>
            <person name="English C.J."/>
            <person name="Blair E.M."/>
            <person name="O'Malley M.A."/>
            <person name="Valentine D.L."/>
        </authorList>
    </citation>
    <scope>NUCLEOTIDE SEQUENCE [LARGE SCALE GENOMIC DNA]</scope>
    <source>
        <strain evidence="9 10">NLcol2</strain>
    </source>
</reference>
<dbReference type="EMBL" id="JARVCO010000010">
    <property type="protein sequence ID" value="MDZ8119115.1"/>
    <property type="molecule type" value="Genomic_DNA"/>
</dbReference>
<evidence type="ECO:0000313" key="9">
    <source>
        <dbReference type="EMBL" id="MDZ8119115.1"/>
    </source>
</evidence>
<name>A0ABU5MY69_9BACT</name>
<comment type="cofactor">
    <cofactor evidence="1">
        <name>Ca(2+)</name>
        <dbReference type="ChEBI" id="CHEBI:29108"/>
    </cofactor>
</comment>
<keyword evidence="3" id="KW-0479">Metal-binding</keyword>
<proteinExistence type="inferred from homology"/>
<evidence type="ECO:0000256" key="4">
    <source>
        <dbReference type="ARBA" id="ARBA00022729"/>
    </source>
</evidence>
<accession>A0ABU5MY69</accession>
<feature type="domain" description="Sulfatase N-terminal" evidence="8">
    <location>
        <begin position="26"/>
        <end position="378"/>
    </location>
</feature>
<evidence type="ECO:0000256" key="3">
    <source>
        <dbReference type="ARBA" id="ARBA00022723"/>
    </source>
</evidence>
<dbReference type="InterPro" id="IPR035874">
    <property type="entry name" value="IDS"/>
</dbReference>
<evidence type="ECO:0000259" key="8">
    <source>
        <dbReference type="Pfam" id="PF00884"/>
    </source>
</evidence>
<evidence type="ECO:0000313" key="10">
    <source>
        <dbReference type="Proteomes" id="UP001290861"/>
    </source>
</evidence>
<dbReference type="PANTHER" id="PTHR45953:SF1">
    <property type="entry name" value="IDURONATE 2-SULFATASE"/>
    <property type="match status" value="1"/>
</dbReference>
<dbReference type="SUPFAM" id="SSF53649">
    <property type="entry name" value="Alkaline phosphatase-like"/>
    <property type="match status" value="1"/>
</dbReference>
<evidence type="ECO:0000256" key="6">
    <source>
        <dbReference type="ARBA" id="ARBA00022837"/>
    </source>
</evidence>
<comment type="caution">
    <text evidence="9">The sequence shown here is derived from an EMBL/GenBank/DDBJ whole genome shotgun (WGS) entry which is preliminary data.</text>
</comment>
<dbReference type="Pfam" id="PF00884">
    <property type="entry name" value="Sulfatase"/>
    <property type="match status" value="1"/>
</dbReference>
<evidence type="ECO:0000256" key="1">
    <source>
        <dbReference type="ARBA" id="ARBA00001913"/>
    </source>
</evidence>
<keyword evidence="6" id="KW-0106">Calcium</keyword>
<sequence length="473" mass="52757">MKKNCISTLLSVCALAAATALAADKPNILFIAIDDLRPQLGCYGEPEPITPNIDRLAAEGTRFDRAYVCYPLCLPSRAALNIGKRVTNNKLPDGTSGKFHDMIAVQQTLPKTLRNAGYYTAVHGKFYHGGVPKADVEAWDVPGEFWIDDIHDWSPEIESKMVEWGGRQDQMDKMNQDRKGNGALVWASIDGPDNLLNDGKVADKTIELLRNRPKNRPFFIVAGFSRPHMPWVAPKKYFDMYPEDAGKLAYVPEGRRVLDKQDLKSGVGANGEWNEGVTDEQAQKLIRGYMASTTYVDAQVGKLLAELKVLGLEKDTIVVLWGDHGYHLTDHGLWRKNTPYHVSLRCPLIFRVPGTKSGQVVERVVENIDIYPTLLELAETSVPSCVQLDGKSLVPLLKNPVANIGGEAFTSAGNHYGLVTDQYRFTILKNNKGYKLFDLKKDPGEWNNLAEDPKYKELIEKYAAKVRTAWGLN</sequence>
<dbReference type="Proteomes" id="UP001290861">
    <property type="component" value="Unassembled WGS sequence"/>
</dbReference>
<evidence type="ECO:0000256" key="5">
    <source>
        <dbReference type="ARBA" id="ARBA00022801"/>
    </source>
</evidence>